<evidence type="ECO:0000313" key="3">
    <source>
        <dbReference type="Proteomes" id="UP000242519"/>
    </source>
</evidence>
<dbReference type="Pfam" id="PF22917">
    <property type="entry name" value="PRISE"/>
    <property type="match status" value="1"/>
</dbReference>
<evidence type="ECO:0000313" key="2">
    <source>
        <dbReference type="EMBL" id="OWP01450.1"/>
    </source>
</evidence>
<reference evidence="2 3" key="1">
    <citation type="submission" date="2017-04" db="EMBL/GenBank/DDBJ databases">
        <title>Draft genome sequence of Marssonina coronaria NL1: causal agent of apple blotch.</title>
        <authorList>
            <person name="Cheng Q."/>
        </authorList>
    </citation>
    <scope>NUCLEOTIDE SEQUENCE [LARGE SCALE GENOMIC DNA]</scope>
    <source>
        <strain evidence="2 3">NL1</strain>
    </source>
</reference>
<dbReference type="Gene3D" id="3.40.50.720">
    <property type="entry name" value="NAD(P)-binding Rossmann-like Domain"/>
    <property type="match status" value="1"/>
</dbReference>
<organism evidence="2 3">
    <name type="scientific">Diplocarpon coronariae</name>
    <dbReference type="NCBI Taxonomy" id="2795749"/>
    <lineage>
        <taxon>Eukaryota</taxon>
        <taxon>Fungi</taxon>
        <taxon>Dikarya</taxon>
        <taxon>Ascomycota</taxon>
        <taxon>Pezizomycotina</taxon>
        <taxon>Leotiomycetes</taxon>
        <taxon>Helotiales</taxon>
        <taxon>Drepanopezizaceae</taxon>
        <taxon>Diplocarpon</taxon>
    </lineage>
</organism>
<comment type="caution">
    <text evidence="2">The sequence shown here is derived from an EMBL/GenBank/DDBJ whole genome shotgun (WGS) entry which is preliminary data.</text>
</comment>
<dbReference type="InterPro" id="IPR036291">
    <property type="entry name" value="NAD(P)-bd_dom_sf"/>
</dbReference>
<dbReference type="Proteomes" id="UP000242519">
    <property type="component" value="Unassembled WGS sequence"/>
</dbReference>
<dbReference type="OrthoDB" id="1731983at2759"/>
<dbReference type="STRING" id="503106.A0A218Z1D0"/>
<protein>
    <recommendedName>
        <fullName evidence="1">PRISE-like Rossmann-fold domain-containing protein</fullName>
    </recommendedName>
</protein>
<name>A0A218Z1D0_9HELO</name>
<sequence length="442" mass="49449">MATHIPKTQSIHSSEIYHGLPAYPPQKPQVAIVTGANGISGFNTLRVLAAAPERWGRIYALSRRPPPPKMLDILGRGRERVEHVSCDFLCPAVEILAAIKERVSSVDFIFFYSYLQPAPKQGAAVWSNAQKLVEINSKLLRNFLEAICLAEIKPKRFLLQTGAKNYGAHLGTALTPAVESDPRITIEPNFYYPQEDMLLEYCREEGVGWNVMRPSWIIGATTNAQMNITYGLGLYAVVQAYLKKPLLFPGDLAAWETAHTHSSAQLTGYQSEHAVLEDRMRDQDFNATDGTPFSWGRLWPLLAGWYGTTAGRPELDQKKYQSVTMPHSPPPRGWGPATTYRNSFSITAWASDPVVKQAWSEIVLKESLDNSSNPFSRPEEMFPFLDGALWAMERLSLSETKCRKFGWHGVVDTYESIFKALGEFAKLGLLPEMKVRESGVPL</sequence>
<dbReference type="CDD" id="cd08948">
    <property type="entry name" value="5beta-POR_like_SDR_a"/>
    <property type="match status" value="1"/>
</dbReference>
<dbReference type="SUPFAM" id="SSF51735">
    <property type="entry name" value="NAD(P)-binding Rossmann-fold domains"/>
    <property type="match status" value="1"/>
</dbReference>
<accession>A0A218Z1D0</accession>
<dbReference type="AlphaFoldDB" id="A0A218Z1D0"/>
<dbReference type="InterPro" id="IPR055222">
    <property type="entry name" value="PRISE-like_Rossmann-fold"/>
</dbReference>
<dbReference type="PANTHER" id="PTHR32487">
    <property type="entry name" value="3-OXO-DELTA(4,5)-STEROID 5-BETA-REDUCTASE"/>
    <property type="match status" value="1"/>
</dbReference>
<dbReference type="EMBL" id="MZNU01000278">
    <property type="protein sequence ID" value="OWP01450.1"/>
    <property type="molecule type" value="Genomic_DNA"/>
</dbReference>
<gene>
    <name evidence="2" type="ORF">B2J93_5733</name>
</gene>
<evidence type="ECO:0000259" key="1">
    <source>
        <dbReference type="Pfam" id="PF22917"/>
    </source>
</evidence>
<dbReference type="PANTHER" id="PTHR32487:SF29">
    <property type="entry name" value="NAD-DEPENDENT EPIMERASE_DEHYDRATASE DOMAIN-CONTAINING PROTEIN"/>
    <property type="match status" value="1"/>
</dbReference>
<keyword evidence="3" id="KW-1185">Reference proteome</keyword>
<dbReference type="InParanoid" id="A0A218Z1D0"/>
<feature type="domain" description="PRISE-like Rossmann-fold" evidence="1">
    <location>
        <begin position="31"/>
        <end position="316"/>
    </location>
</feature>
<proteinExistence type="predicted"/>